<comment type="caution">
    <text evidence="1">The sequence shown here is derived from an EMBL/GenBank/DDBJ whole genome shotgun (WGS) entry which is preliminary data.</text>
</comment>
<reference evidence="1 2" key="1">
    <citation type="submission" date="2023-08" db="EMBL/GenBank/DDBJ databases">
        <title>Genomic surveillance of Staphylococcus haemolyticus neonatal outbreak in southern France.</title>
        <authorList>
            <person name="Magnan C."/>
            <person name="Morsli M."/>
            <person name="Thiery B."/>
            <person name="Salipante F."/>
            <person name="Attar J."/>
            <person name="Massimo D.M."/>
            <person name="Ory J."/>
            <person name="Pantel A."/>
            <person name="Lavigne J.-P."/>
        </authorList>
    </citation>
    <scope>NUCLEOTIDE SEQUENCE [LARGE SCALE GENOMIC DNA]</scope>
    <source>
        <strain evidence="1 2">NSH026</strain>
    </source>
</reference>
<protein>
    <submittedName>
        <fullName evidence="1">Uncharacterized protein</fullName>
    </submittedName>
</protein>
<organism evidence="1 2">
    <name type="scientific">Staphylococcus haemolyticus</name>
    <dbReference type="NCBI Taxonomy" id="1283"/>
    <lineage>
        <taxon>Bacteria</taxon>
        <taxon>Bacillati</taxon>
        <taxon>Bacillota</taxon>
        <taxon>Bacilli</taxon>
        <taxon>Bacillales</taxon>
        <taxon>Staphylococcaceae</taxon>
        <taxon>Staphylococcus</taxon>
    </lineage>
</organism>
<keyword evidence="2" id="KW-1185">Reference proteome</keyword>
<name>A0ABU3IIG1_STAHA</name>
<evidence type="ECO:0000313" key="1">
    <source>
        <dbReference type="EMBL" id="MDT4287292.1"/>
    </source>
</evidence>
<sequence length="40" mass="4544">MANKTKNLDLIKDVFLHDNETIIYAIFGAYKTKSLGKDTI</sequence>
<dbReference type="EMBL" id="JAVSOO010000027">
    <property type="protein sequence ID" value="MDT4287292.1"/>
    <property type="molecule type" value="Genomic_DNA"/>
</dbReference>
<proteinExistence type="predicted"/>
<dbReference type="Proteomes" id="UP001269271">
    <property type="component" value="Unassembled WGS sequence"/>
</dbReference>
<evidence type="ECO:0000313" key="2">
    <source>
        <dbReference type="Proteomes" id="UP001269271"/>
    </source>
</evidence>
<accession>A0ABU3IIG1</accession>
<gene>
    <name evidence="1" type="ORF">RO950_09895</name>
</gene>
<dbReference type="RefSeq" id="WP_255201521.1">
    <property type="nucleotide sequence ID" value="NZ_CAJCGH010000004.1"/>
</dbReference>